<keyword evidence="2" id="KW-0802">TPR repeat</keyword>
<name>A0A7S1J1X4_9EUGL</name>
<accession>A0A7S1J1X4</accession>
<feature type="domain" description="PPIase FKBP-type" evidence="5">
    <location>
        <begin position="158"/>
        <end position="261"/>
    </location>
</feature>
<dbReference type="Gene3D" id="3.10.50.40">
    <property type="match status" value="1"/>
</dbReference>
<dbReference type="PANTHER" id="PTHR46512:SF9">
    <property type="entry name" value="PEPTIDYLPROLYL ISOMERASE"/>
    <property type="match status" value="1"/>
</dbReference>
<organism evidence="6">
    <name type="scientific">Eutreptiella gymnastica</name>
    <dbReference type="NCBI Taxonomy" id="73025"/>
    <lineage>
        <taxon>Eukaryota</taxon>
        <taxon>Discoba</taxon>
        <taxon>Euglenozoa</taxon>
        <taxon>Euglenida</taxon>
        <taxon>Spirocuta</taxon>
        <taxon>Euglenophyceae</taxon>
        <taxon>Eutreptiales</taxon>
        <taxon>Eutreptiaceae</taxon>
        <taxon>Eutreptiella</taxon>
    </lineage>
</organism>
<dbReference type="SUPFAM" id="SSF54534">
    <property type="entry name" value="FKBP-like"/>
    <property type="match status" value="1"/>
</dbReference>
<dbReference type="AlphaFoldDB" id="A0A7S1J1X4"/>
<proteinExistence type="predicted"/>
<dbReference type="InterPro" id="IPR011990">
    <property type="entry name" value="TPR-like_helical_dom_sf"/>
</dbReference>
<keyword evidence="3" id="KW-0413">Isomerase</keyword>
<evidence type="ECO:0000313" key="6">
    <source>
        <dbReference type="EMBL" id="CAD9030160.1"/>
    </source>
</evidence>
<keyword evidence="1" id="KW-0677">Repeat</keyword>
<dbReference type="Pfam" id="PF00254">
    <property type="entry name" value="FKBP_C"/>
    <property type="match status" value="1"/>
</dbReference>
<dbReference type="PROSITE" id="PS50059">
    <property type="entry name" value="FKBP_PPIASE"/>
    <property type="match status" value="1"/>
</dbReference>
<dbReference type="EC" id="5.2.1.8" evidence="3"/>
<protein>
    <recommendedName>
        <fullName evidence="3">peptidylprolyl isomerase</fullName>
        <ecNumber evidence="3">5.2.1.8</ecNumber>
    </recommendedName>
</protein>
<dbReference type="Gene3D" id="1.25.40.10">
    <property type="entry name" value="Tetratricopeptide repeat domain"/>
    <property type="match status" value="1"/>
</dbReference>
<evidence type="ECO:0000259" key="5">
    <source>
        <dbReference type="PROSITE" id="PS50059"/>
    </source>
</evidence>
<reference evidence="6" key="1">
    <citation type="submission" date="2021-01" db="EMBL/GenBank/DDBJ databases">
        <authorList>
            <person name="Corre E."/>
            <person name="Pelletier E."/>
            <person name="Niang G."/>
            <person name="Scheremetjew M."/>
            <person name="Finn R."/>
            <person name="Kale V."/>
            <person name="Holt S."/>
            <person name="Cochrane G."/>
            <person name="Meng A."/>
            <person name="Brown T."/>
            <person name="Cohen L."/>
        </authorList>
    </citation>
    <scope>NUCLEOTIDE SEQUENCE</scope>
    <source>
        <strain evidence="6">NIES-381</strain>
    </source>
</reference>
<feature type="compositionally biased region" description="Low complexity" evidence="4">
    <location>
        <begin position="10"/>
        <end position="28"/>
    </location>
</feature>
<dbReference type="SUPFAM" id="SSF48452">
    <property type="entry name" value="TPR-like"/>
    <property type="match status" value="1"/>
</dbReference>
<keyword evidence="3" id="KW-0697">Rotamase</keyword>
<dbReference type="InterPro" id="IPR050754">
    <property type="entry name" value="FKBP4/5/8-like"/>
</dbReference>
<dbReference type="PANTHER" id="PTHR46512">
    <property type="entry name" value="PEPTIDYLPROLYL ISOMERASE"/>
    <property type="match status" value="1"/>
</dbReference>
<dbReference type="EMBL" id="HBGA01110828">
    <property type="protein sequence ID" value="CAD9030160.1"/>
    <property type="molecule type" value="Transcribed_RNA"/>
</dbReference>
<feature type="region of interest" description="Disordered" evidence="4">
    <location>
        <begin position="1"/>
        <end position="63"/>
    </location>
</feature>
<dbReference type="InterPro" id="IPR046357">
    <property type="entry name" value="PPIase_dom_sf"/>
</dbReference>
<evidence type="ECO:0000256" key="2">
    <source>
        <dbReference type="ARBA" id="ARBA00022803"/>
    </source>
</evidence>
<sequence>MLDEPQPFEGPAAASQPTAAQGTAATAAVPEELPTPQGLASVDGGANPLQPVASDASGEAEAPVWEAREGDELLLDVPEFIASDHYDGSRPGMVFKKGDQGLGYYKDLGVPGLPLDVQTKLMQATKVEGFEDVPGTHGGVMKKMVREGRNPNLRPEPGGLVVVHYTGWVHAMLGDTQVHRLERIDATRFDSSREKGRHVLQFKVGLGRALKAWEAAIPEMRVGEEGILRCRSDCAFGTAGRGGRVPPGAVVDFQIELCECYPVDPGPRGTPPAAQIAAAEQHRQRGNLRFKSNDWHAAYDAYLHGRTFLKPMLDGEEDEDCGTETQEEFEAAKKLAVILDLNAAQAALKAKEPLRTVFHCTSALELDPTNVKGLYRRAMGHMETLAVEEAQADLEQAHYLDPDNETVAAALRKLPRTALSAAKAEKEQFWRMLKAQHIIQS</sequence>
<dbReference type="InterPro" id="IPR001179">
    <property type="entry name" value="PPIase_FKBP_dom"/>
</dbReference>
<evidence type="ECO:0000256" key="3">
    <source>
        <dbReference type="PROSITE-ProRule" id="PRU00277"/>
    </source>
</evidence>
<evidence type="ECO:0000256" key="4">
    <source>
        <dbReference type="SAM" id="MobiDB-lite"/>
    </source>
</evidence>
<comment type="catalytic activity">
    <reaction evidence="3">
        <text>[protein]-peptidylproline (omega=180) = [protein]-peptidylproline (omega=0)</text>
        <dbReference type="Rhea" id="RHEA:16237"/>
        <dbReference type="Rhea" id="RHEA-COMP:10747"/>
        <dbReference type="Rhea" id="RHEA-COMP:10748"/>
        <dbReference type="ChEBI" id="CHEBI:83833"/>
        <dbReference type="ChEBI" id="CHEBI:83834"/>
        <dbReference type="EC" id="5.2.1.8"/>
    </reaction>
</comment>
<evidence type="ECO:0000256" key="1">
    <source>
        <dbReference type="ARBA" id="ARBA00022737"/>
    </source>
</evidence>
<gene>
    <name evidence="6" type="ORF">EGYM00392_LOCUS41298</name>
</gene>
<dbReference type="GO" id="GO:0003755">
    <property type="term" value="F:peptidyl-prolyl cis-trans isomerase activity"/>
    <property type="evidence" value="ECO:0007669"/>
    <property type="project" value="UniProtKB-KW"/>
</dbReference>